<dbReference type="EMBL" id="BARU01030077">
    <property type="protein sequence ID" value="GAH74249.1"/>
    <property type="molecule type" value="Genomic_DNA"/>
</dbReference>
<evidence type="ECO:0000313" key="1">
    <source>
        <dbReference type="EMBL" id="GAH74249.1"/>
    </source>
</evidence>
<proteinExistence type="predicted"/>
<evidence type="ECO:0008006" key="2">
    <source>
        <dbReference type="Google" id="ProtNLM"/>
    </source>
</evidence>
<reference evidence="1" key="1">
    <citation type="journal article" date="2014" name="Front. Microbiol.">
        <title>High frequency of phylogenetically diverse reductive dehalogenase-homologous genes in deep subseafloor sedimentary metagenomes.</title>
        <authorList>
            <person name="Kawai M."/>
            <person name="Futagami T."/>
            <person name="Toyoda A."/>
            <person name="Takaki Y."/>
            <person name="Nishi S."/>
            <person name="Hori S."/>
            <person name="Arai W."/>
            <person name="Tsubouchi T."/>
            <person name="Morono Y."/>
            <person name="Uchiyama I."/>
            <person name="Ito T."/>
            <person name="Fujiyama A."/>
            <person name="Inagaki F."/>
            <person name="Takami H."/>
        </authorList>
    </citation>
    <scope>NUCLEOTIDE SEQUENCE</scope>
    <source>
        <strain evidence="1">Expedition CK06-06</strain>
    </source>
</reference>
<organism evidence="1">
    <name type="scientific">marine sediment metagenome</name>
    <dbReference type="NCBI Taxonomy" id="412755"/>
    <lineage>
        <taxon>unclassified sequences</taxon>
        <taxon>metagenomes</taxon>
        <taxon>ecological metagenomes</taxon>
    </lineage>
</organism>
<feature type="non-terminal residue" evidence="1">
    <location>
        <position position="119"/>
    </location>
</feature>
<accession>X1J7D6</accession>
<protein>
    <recommendedName>
        <fullName evidence="2">DUF5808 domain-containing protein</fullName>
    </recommendedName>
</protein>
<name>X1J7D6_9ZZZZ</name>
<comment type="caution">
    <text evidence="1">The sequence shown here is derived from an EMBL/GenBank/DDBJ whole genome shotgun (WGS) entry which is preliminary data.</text>
</comment>
<gene>
    <name evidence="1" type="ORF">S03H2_47779</name>
</gene>
<sequence>MNSKWLIRMLQVTVVALTLAAVFQELEKPKEERKWRGEVAGIFPYDFRIPTIKRLKESYWNPYESRVFTPPVFGLGWAINFYALLENLRVIEEDVSEESFLMPTPAMKEAMKGLLQTPP</sequence>
<dbReference type="AlphaFoldDB" id="X1J7D6"/>